<dbReference type="EMBL" id="HBUF01392052">
    <property type="protein sequence ID" value="CAG6734222.1"/>
    <property type="molecule type" value="Transcribed_RNA"/>
</dbReference>
<dbReference type="EMBL" id="HBUF01235840">
    <property type="protein sequence ID" value="CAG6675209.1"/>
    <property type="molecule type" value="Transcribed_RNA"/>
</dbReference>
<organism evidence="1">
    <name type="scientific">Cacopsylla melanoneura</name>
    <dbReference type="NCBI Taxonomy" id="428564"/>
    <lineage>
        <taxon>Eukaryota</taxon>
        <taxon>Metazoa</taxon>
        <taxon>Ecdysozoa</taxon>
        <taxon>Arthropoda</taxon>
        <taxon>Hexapoda</taxon>
        <taxon>Insecta</taxon>
        <taxon>Pterygota</taxon>
        <taxon>Neoptera</taxon>
        <taxon>Paraneoptera</taxon>
        <taxon>Hemiptera</taxon>
        <taxon>Sternorrhyncha</taxon>
        <taxon>Psylloidea</taxon>
        <taxon>Psyllidae</taxon>
        <taxon>Psyllinae</taxon>
        <taxon>Cacopsylla</taxon>
    </lineage>
</organism>
<dbReference type="EMBL" id="HBUF01235841">
    <property type="protein sequence ID" value="CAG6675210.1"/>
    <property type="molecule type" value="Transcribed_RNA"/>
</dbReference>
<dbReference type="EMBL" id="HBUF01392051">
    <property type="protein sequence ID" value="CAG6734221.1"/>
    <property type="molecule type" value="Transcribed_RNA"/>
</dbReference>
<protein>
    <submittedName>
        <fullName evidence="1">Uncharacterized protein</fullName>
    </submittedName>
</protein>
<dbReference type="AlphaFoldDB" id="A0A8D8YSI9"/>
<reference evidence="1" key="1">
    <citation type="submission" date="2021-05" db="EMBL/GenBank/DDBJ databases">
        <authorList>
            <person name="Alioto T."/>
            <person name="Alioto T."/>
            <person name="Gomez Garrido J."/>
        </authorList>
    </citation>
    <scope>NUCLEOTIDE SEQUENCE</scope>
</reference>
<name>A0A8D8YSI9_9HEMI</name>
<evidence type="ECO:0000313" key="1">
    <source>
        <dbReference type="EMBL" id="CAG6734222.1"/>
    </source>
</evidence>
<proteinExistence type="predicted"/>
<accession>A0A8D8YSI9</accession>
<sequence>MVVLESAFDHCSSMETSSLPPAMQLSVDTSSAMTLSGAGLSATPGSITDVNQAAAAAASLACSMKMLPKRFINLHNYFNPISSLSLKKQIKQVAVSVCGKMELLIELKLYIIWTVMER</sequence>